<reference evidence="2" key="1">
    <citation type="submission" date="2019-12" db="EMBL/GenBank/DDBJ databases">
        <authorList>
            <person name="Zhou D."/>
        </authorList>
    </citation>
    <scope>NUCLEOTIDE SEQUENCE</scope>
    <source>
        <strain evidence="1">09308</strain>
        <strain evidence="2">Kpn47</strain>
        <plasmid evidence="2">pKpn47-FIIK</plasmid>
        <plasmid evidence="1">pW09308-1FIIK</plasmid>
    </source>
</reference>
<geneLocation type="plasmid" evidence="1">
    <name>pW09308-1FIIK</name>
</geneLocation>
<evidence type="ECO:0000313" key="1">
    <source>
        <dbReference type="EMBL" id="QLG00425.1"/>
    </source>
</evidence>
<proteinExistence type="predicted"/>
<sequence>MNSQSEPTIIINGTTLTDAQVMTLRCACSNFGSDLLENGLGNDESGKAMSAGYLARLRELDKLLHLHCKS</sequence>
<dbReference type="RefSeq" id="WP_163566388.1">
    <property type="nucleotide sequence ID" value="NZ_CP166445.1"/>
</dbReference>
<dbReference type="EMBL" id="MN821369">
    <property type="protein sequence ID" value="QLG01374.1"/>
    <property type="molecule type" value="Genomic_DNA"/>
</dbReference>
<keyword evidence="2" id="KW-0614">Plasmid</keyword>
<organism evidence="2">
    <name type="scientific">Klebsiella pneumoniae</name>
    <dbReference type="NCBI Taxonomy" id="573"/>
    <lineage>
        <taxon>Bacteria</taxon>
        <taxon>Pseudomonadati</taxon>
        <taxon>Pseudomonadota</taxon>
        <taxon>Gammaproteobacteria</taxon>
        <taxon>Enterobacterales</taxon>
        <taxon>Enterobacteriaceae</taxon>
        <taxon>Klebsiella/Raoultella group</taxon>
        <taxon>Klebsiella</taxon>
        <taxon>Klebsiella pneumoniae complex</taxon>
    </lineage>
</organism>
<geneLocation type="plasmid" evidence="2">
    <name>pKpn47-FIIK</name>
</geneLocation>
<dbReference type="EMBL" id="MN821363">
    <property type="protein sequence ID" value="QLG00425.1"/>
    <property type="molecule type" value="Genomic_DNA"/>
</dbReference>
<protein>
    <submittedName>
        <fullName evidence="2">Uncharacterized protein</fullName>
    </submittedName>
</protein>
<accession>A0A7D5G0A3</accession>
<evidence type="ECO:0000313" key="2">
    <source>
        <dbReference type="EMBL" id="QLG01374.1"/>
    </source>
</evidence>
<dbReference type="AlphaFoldDB" id="A0A7D5G0A3"/>
<name>A0A7D5G0A3_KLEPN</name>